<evidence type="ECO:0000256" key="5">
    <source>
        <dbReference type="ARBA" id="ARBA00022723"/>
    </source>
</evidence>
<comment type="cofactor">
    <cofactor evidence="1">
        <name>a divalent metal cation</name>
        <dbReference type="ChEBI" id="CHEBI:60240"/>
    </cofactor>
</comment>
<dbReference type="GO" id="GO:0046872">
    <property type="term" value="F:metal ion binding"/>
    <property type="evidence" value="ECO:0007669"/>
    <property type="project" value="UniProtKB-KW"/>
</dbReference>
<keyword evidence="11" id="KW-1185">Reference proteome</keyword>
<evidence type="ECO:0000259" key="8">
    <source>
        <dbReference type="Pfam" id="PF13359"/>
    </source>
</evidence>
<dbReference type="GO" id="GO:0016787">
    <property type="term" value="F:hydrolase activity"/>
    <property type="evidence" value="ECO:0007669"/>
    <property type="project" value="UniProtKB-KW"/>
</dbReference>
<evidence type="ECO:0000256" key="1">
    <source>
        <dbReference type="ARBA" id="ARBA00001968"/>
    </source>
</evidence>
<comment type="similarity">
    <text evidence="3">Belongs to the HARBI1 family.</text>
</comment>
<feature type="domain" description="DDE Tnp4" evidence="8">
    <location>
        <begin position="35"/>
        <end position="186"/>
    </location>
</feature>
<comment type="subcellular location">
    <subcellularLocation>
        <location evidence="2">Nucleus</location>
    </subcellularLocation>
</comment>
<dbReference type="GO" id="GO:0005634">
    <property type="term" value="C:nucleus"/>
    <property type="evidence" value="ECO:0007669"/>
    <property type="project" value="UniProtKB-SubCell"/>
</dbReference>
<accession>A0AAV6TYI0</accession>
<comment type="caution">
    <text evidence="9">The sequence shown here is derived from an EMBL/GenBank/DDBJ whole genome shotgun (WGS) entry which is preliminary data.</text>
</comment>
<keyword evidence="6" id="KW-0378">Hydrolase</keyword>
<name>A0AAV6TYI0_9ARAC</name>
<gene>
    <name evidence="9" type="ORF">JTE90_003439</name>
    <name evidence="10" type="ORF">JTE90_013441</name>
</gene>
<evidence type="ECO:0000256" key="3">
    <source>
        <dbReference type="ARBA" id="ARBA00006958"/>
    </source>
</evidence>
<evidence type="ECO:0000313" key="9">
    <source>
        <dbReference type="EMBL" id="KAG8176811.1"/>
    </source>
</evidence>
<organism evidence="9 11">
    <name type="scientific">Oedothorax gibbosus</name>
    <dbReference type="NCBI Taxonomy" id="931172"/>
    <lineage>
        <taxon>Eukaryota</taxon>
        <taxon>Metazoa</taxon>
        <taxon>Ecdysozoa</taxon>
        <taxon>Arthropoda</taxon>
        <taxon>Chelicerata</taxon>
        <taxon>Arachnida</taxon>
        <taxon>Araneae</taxon>
        <taxon>Araneomorphae</taxon>
        <taxon>Entelegynae</taxon>
        <taxon>Araneoidea</taxon>
        <taxon>Linyphiidae</taxon>
        <taxon>Erigoninae</taxon>
        <taxon>Oedothorax</taxon>
    </lineage>
</organism>
<evidence type="ECO:0000256" key="4">
    <source>
        <dbReference type="ARBA" id="ARBA00022722"/>
    </source>
</evidence>
<keyword evidence="4" id="KW-0540">Nuclease</keyword>
<sequence length="243" mass="26985">MNREYITFPSTAEDCRKVAEGFFKIAQFPGVIGAMDCTHVRIASPGGDDAERFRNRKNFFSINVQTIISADLVIENVVARWPGSAHDSTIFNNSSAVARLQSSTVLRKHHLIGDSGYANQPCLLTPLLNPSTPAEERYNKSHILTRNTVERKYGILKRRFPCLRLGLNCHLKNVPAIIVACCVLHNLAVKFNDAEPPEDAEVAELLRQLATGETASYVIRDNGSQGTAAGEARRRLIIEQYFS</sequence>
<evidence type="ECO:0000313" key="10">
    <source>
        <dbReference type="EMBL" id="KAG8197313.1"/>
    </source>
</evidence>
<evidence type="ECO:0000313" key="11">
    <source>
        <dbReference type="Proteomes" id="UP000827092"/>
    </source>
</evidence>
<dbReference type="Proteomes" id="UP000827092">
    <property type="component" value="Unassembled WGS sequence"/>
</dbReference>
<dbReference type="AlphaFoldDB" id="A0AAV6TYI0"/>
<dbReference type="InterPro" id="IPR027806">
    <property type="entry name" value="HARBI1_dom"/>
</dbReference>
<dbReference type="Pfam" id="PF13359">
    <property type="entry name" value="DDE_Tnp_4"/>
    <property type="match status" value="1"/>
</dbReference>
<evidence type="ECO:0000256" key="2">
    <source>
        <dbReference type="ARBA" id="ARBA00004123"/>
    </source>
</evidence>
<dbReference type="EMBL" id="JAFNEN010000849">
    <property type="protein sequence ID" value="KAG8176811.1"/>
    <property type="molecule type" value="Genomic_DNA"/>
</dbReference>
<dbReference type="EMBL" id="JAFNEN010000056">
    <property type="protein sequence ID" value="KAG8197313.1"/>
    <property type="molecule type" value="Genomic_DNA"/>
</dbReference>
<keyword evidence="7" id="KW-0539">Nucleus</keyword>
<protein>
    <recommendedName>
        <fullName evidence="8">DDE Tnp4 domain-containing protein</fullName>
    </recommendedName>
</protein>
<dbReference type="PANTHER" id="PTHR22930:SF289">
    <property type="entry name" value="DDE TNP4 DOMAIN-CONTAINING PROTEIN-RELATED"/>
    <property type="match status" value="1"/>
</dbReference>
<keyword evidence="5" id="KW-0479">Metal-binding</keyword>
<evidence type="ECO:0000256" key="6">
    <source>
        <dbReference type="ARBA" id="ARBA00022801"/>
    </source>
</evidence>
<evidence type="ECO:0000256" key="7">
    <source>
        <dbReference type="ARBA" id="ARBA00023242"/>
    </source>
</evidence>
<dbReference type="GO" id="GO:0004518">
    <property type="term" value="F:nuclease activity"/>
    <property type="evidence" value="ECO:0007669"/>
    <property type="project" value="UniProtKB-KW"/>
</dbReference>
<reference evidence="9 11" key="1">
    <citation type="journal article" date="2022" name="Nat. Ecol. Evol.">
        <title>A masculinizing supergene underlies an exaggerated male reproductive morph in a spider.</title>
        <authorList>
            <person name="Hendrickx F."/>
            <person name="De Corte Z."/>
            <person name="Sonet G."/>
            <person name="Van Belleghem S.M."/>
            <person name="Kostlbacher S."/>
            <person name="Vangestel C."/>
        </authorList>
    </citation>
    <scope>NUCLEOTIDE SEQUENCE [LARGE SCALE GENOMIC DNA]</scope>
    <source>
        <strain evidence="9">W744_W776</strain>
    </source>
</reference>
<dbReference type="InterPro" id="IPR045249">
    <property type="entry name" value="HARBI1-like"/>
</dbReference>
<proteinExistence type="inferred from homology"/>
<dbReference type="PANTHER" id="PTHR22930">
    <property type="match status" value="1"/>
</dbReference>